<dbReference type="Gene3D" id="1.20.1250.20">
    <property type="entry name" value="MFS general substrate transporter like domains"/>
    <property type="match status" value="2"/>
</dbReference>
<evidence type="ECO:0000256" key="2">
    <source>
        <dbReference type="ARBA" id="ARBA00022448"/>
    </source>
</evidence>
<evidence type="ECO:0000259" key="7">
    <source>
        <dbReference type="PROSITE" id="PS50850"/>
    </source>
</evidence>
<feature type="transmembrane region" description="Helical" evidence="6">
    <location>
        <begin position="84"/>
        <end position="105"/>
    </location>
</feature>
<feature type="transmembrane region" description="Helical" evidence="6">
    <location>
        <begin position="254"/>
        <end position="279"/>
    </location>
</feature>
<comment type="subcellular location">
    <subcellularLocation>
        <location evidence="1">Membrane</location>
        <topology evidence="1">Multi-pass membrane protein</topology>
    </subcellularLocation>
</comment>
<gene>
    <name evidence="8" type="ORF">PQU94_02415</name>
</gene>
<evidence type="ECO:0000313" key="9">
    <source>
        <dbReference type="Proteomes" id="UP001216595"/>
    </source>
</evidence>
<keyword evidence="9" id="KW-1185">Reference proteome</keyword>
<keyword evidence="4 6" id="KW-1133">Transmembrane helix</keyword>
<dbReference type="SUPFAM" id="SSF103473">
    <property type="entry name" value="MFS general substrate transporter"/>
    <property type="match status" value="1"/>
</dbReference>
<dbReference type="InterPro" id="IPR020846">
    <property type="entry name" value="MFS_dom"/>
</dbReference>
<feature type="transmembrane region" description="Helical" evidence="6">
    <location>
        <begin position="354"/>
        <end position="375"/>
    </location>
</feature>
<feature type="domain" description="Major facilitator superfamily (MFS) profile" evidence="7">
    <location>
        <begin position="19"/>
        <end position="424"/>
    </location>
</feature>
<evidence type="ECO:0000256" key="4">
    <source>
        <dbReference type="ARBA" id="ARBA00022989"/>
    </source>
</evidence>
<feature type="transmembrane region" description="Helical" evidence="6">
    <location>
        <begin position="291"/>
        <end position="315"/>
    </location>
</feature>
<evidence type="ECO:0000256" key="1">
    <source>
        <dbReference type="ARBA" id="ARBA00004141"/>
    </source>
</evidence>
<dbReference type="Pfam" id="PF07690">
    <property type="entry name" value="MFS_1"/>
    <property type="match status" value="1"/>
</dbReference>
<evidence type="ECO:0000256" key="6">
    <source>
        <dbReference type="SAM" id="Phobius"/>
    </source>
</evidence>
<reference evidence="8 9" key="1">
    <citation type="submission" date="2023-01" db="EMBL/GenBank/DDBJ databases">
        <title>Novel species of the genus Asticcacaulis isolated from rivers.</title>
        <authorList>
            <person name="Lu H."/>
        </authorList>
    </citation>
    <scope>NUCLEOTIDE SEQUENCE [LARGE SCALE GENOMIC DNA]</scope>
    <source>
        <strain evidence="8 9">DXS10W</strain>
    </source>
</reference>
<dbReference type="PANTHER" id="PTHR23505:SF79">
    <property type="entry name" value="PROTEIN SPINSTER"/>
    <property type="match status" value="1"/>
</dbReference>
<feature type="transmembrane region" description="Helical" evidence="6">
    <location>
        <begin position="395"/>
        <end position="417"/>
    </location>
</feature>
<dbReference type="Proteomes" id="UP001216595">
    <property type="component" value="Unassembled WGS sequence"/>
</dbReference>
<dbReference type="PROSITE" id="PS50850">
    <property type="entry name" value="MFS"/>
    <property type="match status" value="1"/>
</dbReference>
<name>A0ABT5IBA9_9CAUL</name>
<keyword evidence="2" id="KW-0813">Transport</keyword>
<organism evidence="8 9">
    <name type="scientific">Asticcacaulis currens</name>
    <dbReference type="NCBI Taxonomy" id="2984210"/>
    <lineage>
        <taxon>Bacteria</taxon>
        <taxon>Pseudomonadati</taxon>
        <taxon>Pseudomonadota</taxon>
        <taxon>Alphaproteobacteria</taxon>
        <taxon>Caulobacterales</taxon>
        <taxon>Caulobacteraceae</taxon>
        <taxon>Asticcacaulis</taxon>
    </lineage>
</organism>
<comment type="caution">
    <text evidence="8">The sequence shown here is derived from an EMBL/GenBank/DDBJ whole genome shotgun (WGS) entry which is preliminary data.</text>
</comment>
<dbReference type="InterPro" id="IPR044770">
    <property type="entry name" value="MFS_spinster-like"/>
</dbReference>
<feature type="transmembrane region" description="Helical" evidence="6">
    <location>
        <begin position="57"/>
        <end position="77"/>
    </location>
</feature>
<evidence type="ECO:0000313" key="8">
    <source>
        <dbReference type="EMBL" id="MDC7693130.1"/>
    </source>
</evidence>
<dbReference type="InterPro" id="IPR011701">
    <property type="entry name" value="MFS"/>
</dbReference>
<keyword evidence="5 6" id="KW-0472">Membrane</keyword>
<feature type="transmembrane region" description="Helical" evidence="6">
    <location>
        <begin position="144"/>
        <end position="168"/>
    </location>
</feature>
<dbReference type="PANTHER" id="PTHR23505">
    <property type="entry name" value="SPINSTER"/>
    <property type="match status" value="1"/>
</dbReference>
<accession>A0ABT5IBA9</accession>
<feature type="transmembrane region" description="Helical" evidence="6">
    <location>
        <begin position="221"/>
        <end position="242"/>
    </location>
</feature>
<feature type="transmembrane region" description="Helical" evidence="6">
    <location>
        <begin position="174"/>
        <end position="192"/>
    </location>
</feature>
<dbReference type="EMBL" id="JAQQKW010000001">
    <property type="protein sequence ID" value="MDC7693130.1"/>
    <property type="molecule type" value="Genomic_DNA"/>
</dbReference>
<keyword evidence="3 6" id="KW-0812">Transmembrane</keyword>
<evidence type="ECO:0000256" key="3">
    <source>
        <dbReference type="ARBA" id="ARBA00022692"/>
    </source>
</evidence>
<sequence length="428" mass="45559">MTDPTKRAPIRQGWRTHACLVLLLVVYVFNFVDRQILSILAQPIKAELNLTDAQLGWLGGFAFAFVYTVLGIPAALMAQKLGRVRLITAALLVWSAATAACGLATSWFNLALGRFGVGVGEAGGVAPSQSLISDLYPPAHRARAMAVFSLGVPLGSGLGIMFGGLLAATFDWRHAFVTIGLAGVVFAPLFFFGTRRHDVQTQTDRVPALDRLHRLMRNRSLWLISLGASLSSVIGYGLMFWLPSVFMRSFKATLMSASFSFGLIVLIGGAIGILSGGFVADRLGAKSPRAFVLVPAAAYLLCIPAYGVVLMMPGFAFDTGAGFVLLILAQALGLVWMGPVLASLHHVVEAPDRALASAVFLFITNLIGLGFGSWIMGIISDYLSYNYAANALKMAVTGGLVFYGLGAGCFLLTALTLKSDWKTSPISD</sequence>
<protein>
    <submittedName>
        <fullName evidence="8">MFS transporter</fullName>
    </submittedName>
</protein>
<evidence type="ECO:0000256" key="5">
    <source>
        <dbReference type="ARBA" id="ARBA00023136"/>
    </source>
</evidence>
<feature type="transmembrane region" description="Helical" evidence="6">
    <location>
        <begin position="321"/>
        <end position="342"/>
    </location>
</feature>
<proteinExistence type="predicted"/>
<dbReference type="CDD" id="cd17328">
    <property type="entry name" value="MFS_spinster_like"/>
    <property type="match status" value="1"/>
</dbReference>
<dbReference type="InterPro" id="IPR036259">
    <property type="entry name" value="MFS_trans_sf"/>
</dbReference>
<dbReference type="RefSeq" id="WP_272739893.1">
    <property type="nucleotide sequence ID" value="NZ_JAQQKW010000001.1"/>
</dbReference>